<dbReference type="Proteomes" id="UP001596067">
    <property type="component" value="Unassembled WGS sequence"/>
</dbReference>
<comment type="caution">
    <text evidence="3">The sequence shown here is derived from an EMBL/GenBank/DDBJ whole genome shotgun (WGS) entry which is preliminary data.</text>
</comment>
<evidence type="ECO:0000313" key="3">
    <source>
        <dbReference type="EMBL" id="MFC5890118.1"/>
    </source>
</evidence>
<dbReference type="RefSeq" id="WP_313764528.1">
    <property type="nucleotide sequence ID" value="NZ_BAAAVH010000091.1"/>
</dbReference>
<dbReference type="CDD" id="cd00093">
    <property type="entry name" value="HTH_XRE"/>
    <property type="match status" value="1"/>
</dbReference>
<evidence type="ECO:0000313" key="4">
    <source>
        <dbReference type="Proteomes" id="UP001596067"/>
    </source>
</evidence>
<dbReference type="SUPFAM" id="SSF47413">
    <property type="entry name" value="lambda repressor-like DNA-binding domains"/>
    <property type="match status" value="1"/>
</dbReference>
<evidence type="ECO:0000259" key="2">
    <source>
        <dbReference type="PROSITE" id="PS50943"/>
    </source>
</evidence>
<gene>
    <name evidence="3" type="ORF">ACFP0N_34685</name>
</gene>
<name>A0ABW1F783_9ACTN</name>
<keyword evidence="4" id="KW-1185">Reference proteome</keyword>
<dbReference type="Gene3D" id="1.10.260.40">
    <property type="entry name" value="lambda repressor-like DNA-binding domains"/>
    <property type="match status" value="1"/>
</dbReference>
<sequence length="190" mass="20899">MLDALQMGLSTMHGGLTVADEDRRQRLEGEENVARRIKMEREARGWSTATLAERLTEAGYPLNQSAVWRIESGEPRRRVNLDEAIGFARVFDISLDNLVGPPEIAANAHVKRLLADFAESWQKSVVARKDMDRAREALDAYGRAHPNLEELISAMITRVVADAAGDDYRSPNFPSGSPEAEGLADPGAEA</sequence>
<feature type="region of interest" description="Disordered" evidence="1">
    <location>
        <begin position="167"/>
        <end position="190"/>
    </location>
</feature>
<proteinExistence type="predicted"/>
<dbReference type="EMBL" id="JBHSOD010000073">
    <property type="protein sequence ID" value="MFC5890118.1"/>
    <property type="molecule type" value="Genomic_DNA"/>
</dbReference>
<accession>A0ABW1F783</accession>
<reference evidence="4" key="1">
    <citation type="journal article" date="2019" name="Int. J. Syst. Evol. Microbiol.">
        <title>The Global Catalogue of Microorganisms (GCM) 10K type strain sequencing project: providing services to taxonomists for standard genome sequencing and annotation.</title>
        <authorList>
            <consortium name="The Broad Institute Genomics Platform"/>
            <consortium name="The Broad Institute Genome Sequencing Center for Infectious Disease"/>
            <person name="Wu L."/>
            <person name="Ma J."/>
        </authorList>
    </citation>
    <scope>NUCLEOTIDE SEQUENCE [LARGE SCALE GENOMIC DNA]</scope>
    <source>
        <strain evidence="4">CGMCC 4.1469</strain>
    </source>
</reference>
<dbReference type="InterPro" id="IPR010982">
    <property type="entry name" value="Lambda_DNA-bd_dom_sf"/>
</dbReference>
<feature type="domain" description="HTH cro/C1-type" evidence="2">
    <location>
        <begin position="37"/>
        <end position="98"/>
    </location>
</feature>
<dbReference type="InterPro" id="IPR001387">
    <property type="entry name" value="Cro/C1-type_HTH"/>
</dbReference>
<organism evidence="3 4">
    <name type="scientific">Kitasatospora aburaviensis</name>
    <dbReference type="NCBI Taxonomy" id="67265"/>
    <lineage>
        <taxon>Bacteria</taxon>
        <taxon>Bacillati</taxon>
        <taxon>Actinomycetota</taxon>
        <taxon>Actinomycetes</taxon>
        <taxon>Kitasatosporales</taxon>
        <taxon>Streptomycetaceae</taxon>
        <taxon>Kitasatospora</taxon>
    </lineage>
</organism>
<evidence type="ECO:0000256" key="1">
    <source>
        <dbReference type="SAM" id="MobiDB-lite"/>
    </source>
</evidence>
<dbReference type="PROSITE" id="PS50943">
    <property type="entry name" value="HTH_CROC1"/>
    <property type="match status" value="1"/>
</dbReference>
<protein>
    <submittedName>
        <fullName evidence="3">Helix-turn-helix transcriptional regulator</fullName>
    </submittedName>
</protein>